<comment type="caution">
    <text evidence="6">The sequence shown here is derived from an EMBL/GenBank/DDBJ whole genome shotgun (WGS) entry which is preliminary data.</text>
</comment>
<feature type="domain" description="4'-phosphopantetheinyl transferase N-terminal" evidence="5">
    <location>
        <begin position="75"/>
        <end position="134"/>
    </location>
</feature>
<name>A0ABW6Y6T0_9ACTN</name>
<dbReference type="InterPro" id="IPR037143">
    <property type="entry name" value="4-PPantetheinyl_Trfase_dom_sf"/>
</dbReference>
<organism evidence="6 7">
    <name type="scientific">Streptomyces lateritius</name>
    <dbReference type="NCBI Taxonomy" id="67313"/>
    <lineage>
        <taxon>Bacteria</taxon>
        <taxon>Bacillati</taxon>
        <taxon>Actinomycetota</taxon>
        <taxon>Actinomycetes</taxon>
        <taxon>Kitasatosporales</taxon>
        <taxon>Streptomycetaceae</taxon>
        <taxon>Streptomyces</taxon>
    </lineage>
</organism>
<evidence type="ECO:0000259" key="5">
    <source>
        <dbReference type="Pfam" id="PF22624"/>
    </source>
</evidence>
<keyword evidence="7" id="KW-1185">Reference proteome</keyword>
<dbReference type="GO" id="GO:0016740">
    <property type="term" value="F:transferase activity"/>
    <property type="evidence" value="ECO:0007669"/>
    <property type="project" value="UniProtKB-KW"/>
</dbReference>
<evidence type="ECO:0000256" key="2">
    <source>
        <dbReference type="ARBA" id="ARBA00022679"/>
    </source>
</evidence>
<dbReference type="PANTHER" id="PTHR12215">
    <property type="entry name" value="PHOSPHOPANTETHEINE TRANSFERASE"/>
    <property type="match status" value="1"/>
</dbReference>
<dbReference type="EMBL" id="JBIBSM010000002">
    <property type="protein sequence ID" value="MFF8275512.1"/>
    <property type="molecule type" value="Genomic_DNA"/>
</dbReference>
<evidence type="ECO:0000259" key="4">
    <source>
        <dbReference type="Pfam" id="PF01648"/>
    </source>
</evidence>
<evidence type="ECO:0000256" key="1">
    <source>
        <dbReference type="ARBA" id="ARBA00010990"/>
    </source>
</evidence>
<comment type="similarity">
    <text evidence="1">Belongs to the P-Pant transferase superfamily. Gsp/Sfp/HetI/AcpT family.</text>
</comment>
<evidence type="ECO:0000313" key="7">
    <source>
        <dbReference type="Proteomes" id="UP001603013"/>
    </source>
</evidence>
<keyword evidence="2 6" id="KW-0808">Transferase</keyword>
<dbReference type="RefSeq" id="WP_391933180.1">
    <property type="nucleotide sequence ID" value="NZ_JBIBSM010000002.1"/>
</dbReference>
<dbReference type="InterPro" id="IPR055066">
    <property type="entry name" value="AASDHPPT_N"/>
</dbReference>
<dbReference type="Proteomes" id="UP001603013">
    <property type="component" value="Unassembled WGS sequence"/>
</dbReference>
<feature type="compositionally biased region" description="Pro residues" evidence="3">
    <location>
        <begin position="1"/>
        <end position="15"/>
    </location>
</feature>
<accession>A0ABW6Y6T0</accession>
<feature type="region of interest" description="Disordered" evidence="3">
    <location>
        <begin position="1"/>
        <end position="22"/>
    </location>
</feature>
<dbReference type="InterPro" id="IPR008278">
    <property type="entry name" value="4-PPantetheinyl_Trfase_dom"/>
</dbReference>
<evidence type="ECO:0000313" key="6">
    <source>
        <dbReference type="EMBL" id="MFF8275512.1"/>
    </source>
</evidence>
<feature type="region of interest" description="Disordered" evidence="3">
    <location>
        <begin position="254"/>
        <end position="277"/>
    </location>
</feature>
<dbReference type="InterPro" id="IPR050559">
    <property type="entry name" value="P-Pant_transferase_sf"/>
</dbReference>
<gene>
    <name evidence="6" type="ORF">ACF05T_05220</name>
</gene>
<evidence type="ECO:0000256" key="3">
    <source>
        <dbReference type="SAM" id="MobiDB-lite"/>
    </source>
</evidence>
<proteinExistence type="inferred from homology"/>
<dbReference type="PANTHER" id="PTHR12215:SF15">
    <property type="entry name" value="4'-PHOSPHOPANTETHEINYL TRANSFERASE SUPERFAMILY-RELATED"/>
    <property type="match status" value="1"/>
</dbReference>
<reference evidence="6 7" key="1">
    <citation type="submission" date="2024-10" db="EMBL/GenBank/DDBJ databases">
        <title>The Natural Products Discovery Center: Release of the First 8490 Sequenced Strains for Exploring Actinobacteria Biosynthetic Diversity.</title>
        <authorList>
            <person name="Kalkreuter E."/>
            <person name="Kautsar S.A."/>
            <person name="Yang D."/>
            <person name="Bader C.D."/>
            <person name="Teijaro C.N."/>
            <person name="Fluegel L."/>
            <person name="Davis C.M."/>
            <person name="Simpson J.R."/>
            <person name="Lauterbach L."/>
            <person name="Steele A.D."/>
            <person name="Gui C."/>
            <person name="Meng S."/>
            <person name="Li G."/>
            <person name="Viehrig K."/>
            <person name="Ye F."/>
            <person name="Su P."/>
            <person name="Kiefer A.F."/>
            <person name="Nichols A."/>
            <person name="Cepeda A.J."/>
            <person name="Yan W."/>
            <person name="Fan B."/>
            <person name="Jiang Y."/>
            <person name="Adhikari A."/>
            <person name="Zheng C.-J."/>
            <person name="Schuster L."/>
            <person name="Cowan T.M."/>
            <person name="Smanski M.J."/>
            <person name="Chevrette M.G."/>
            <person name="De Carvalho L.P.S."/>
            <person name="Shen B."/>
        </authorList>
    </citation>
    <scope>NUCLEOTIDE SEQUENCE [LARGE SCALE GENOMIC DNA]</scope>
    <source>
        <strain evidence="6 7">NPDC015755</strain>
    </source>
</reference>
<protein>
    <submittedName>
        <fullName evidence="6">4'-phosphopantetheinyl transferase family protein</fullName>
    </submittedName>
</protein>
<dbReference type="SUPFAM" id="SSF56214">
    <property type="entry name" value="4'-phosphopantetheinyl transferase"/>
    <property type="match status" value="2"/>
</dbReference>
<sequence>MPRPQAGPRTPPPASVAPASLGDFFRDSLGDGRPLVIHGSVERWAQAAEARGAVPLGRPYPGDDAERLRALRDDRLRRRFVASRLMLRSVLGALVGRDPDRIRLTRTALGRPYAPDLPELDFSLSHTGSLLAVAVVRHGRVGVDAERQGRPMSVLEHRMCTPHERAVLDGRGLHGTARDRELLRLWTRKEAYTKALGTGLRRPARTFGLDVADPAGRPVLRDAAGAPLSGGWTATTHTLSETGAETVLSVVAAFRRPPPPSTPSRGEPVAFEPGSSR</sequence>
<dbReference type="Pfam" id="PF01648">
    <property type="entry name" value="ACPS"/>
    <property type="match status" value="1"/>
</dbReference>
<dbReference type="Gene3D" id="3.90.470.20">
    <property type="entry name" value="4'-phosphopantetheinyl transferase domain"/>
    <property type="match status" value="2"/>
</dbReference>
<dbReference type="Pfam" id="PF22624">
    <property type="entry name" value="AASDHPPT_N"/>
    <property type="match status" value="1"/>
</dbReference>
<feature type="domain" description="4'-phosphopantetheinyl transferase" evidence="4">
    <location>
        <begin position="140"/>
        <end position="213"/>
    </location>
</feature>